<evidence type="ECO:0000256" key="5">
    <source>
        <dbReference type="ARBA" id="ARBA00023002"/>
    </source>
</evidence>
<evidence type="ECO:0000256" key="3">
    <source>
        <dbReference type="ARBA" id="ARBA00022630"/>
    </source>
</evidence>
<evidence type="ECO:0000313" key="11">
    <source>
        <dbReference type="Proteomes" id="UP000630353"/>
    </source>
</evidence>
<evidence type="ECO:0000259" key="7">
    <source>
        <dbReference type="Pfam" id="PF00441"/>
    </source>
</evidence>
<sequence>MSFAFTEDQQLLAESADRFLADKYDFDARKAIRRGEDGWSREMWAAFAELGWLALPLPEEHGGLGGSTVDVAVLMERFGRHLVVEPFVATVVLGAEAIVRAGSDVQKAAILPAVAEGGMLLAFGVGEPQARFDLHRVATAARRDGGGWKLAGHKAVVLHADAADRLILSARTSGAEDDRDGITLFLVDPKADGVTLRPYPTVDGLRGAEVLLDGVSVGEADIVGGVGAGLPVIEAVIDRAMVLLSAESVGAMAETVRLTTEYLKTRVQFGQPLSSFQVLQHRLVEMLQAKEFAHALCYRAAGAMDTTDGVERARAAAGIKAEAGRAGKMIGQEAIQLHGGMGMTDEMAIGHYFKRMTMIDVQFGNAAHHLRRFATLS</sequence>
<dbReference type="InterPro" id="IPR036250">
    <property type="entry name" value="AcylCo_DH-like_C"/>
</dbReference>
<dbReference type="Pfam" id="PF00441">
    <property type="entry name" value="Acyl-CoA_dh_1"/>
    <property type="match status" value="1"/>
</dbReference>
<dbReference type="CDD" id="cd00567">
    <property type="entry name" value="ACAD"/>
    <property type="match status" value="1"/>
</dbReference>
<dbReference type="Proteomes" id="UP000630353">
    <property type="component" value="Unassembled WGS sequence"/>
</dbReference>
<dbReference type="InterPro" id="IPR046373">
    <property type="entry name" value="Acyl-CoA_Oxase/DH_mid-dom_sf"/>
</dbReference>
<protein>
    <submittedName>
        <fullName evidence="10">Acyl-CoA dehydrogenase</fullName>
    </submittedName>
</protein>
<dbReference type="PANTHER" id="PTHR43884:SF20">
    <property type="entry name" value="ACYL-COA DEHYDROGENASE FADE28"/>
    <property type="match status" value="1"/>
</dbReference>
<reference evidence="10" key="2">
    <citation type="submission" date="2020-09" db="EMBL/GenBank/DDBJ databases">
        <authorList>
            <person name="Sun Q."/>
            <person name="Kim S."/>
        </authorList>
    </citation>
    <scope>NUCLEOTIDE SEQUENCE</scope>
    <source>
        <strain evidence="10">KCTC 42651</strain>
    </source>
</reference>
<evidence type="ECO:0000256" key="1">
    <source>
        <dbReference type="ARBA" id="ARBA00001974"/>
    </source>
</evidence>
<dbReference type="Gene3D" id="1.10.540.10">
    <property type="entry name" value="Acyl-CoA dehydrogenase/oxidase, N-terminal domain"/>
    <property type="match status" value="1"/>
</dbReference>
<dbReference type="PANTHER" id="PTHR43884">
    <property type="entry name" value="ACYL-COA DEHYDROGENASE"/>
    <property type="match status" value="1"/>
</dbReference>
<comment type="similarity">
    <text evidence="2 6">Belongs to the acyl-CoA dehydrogenase family.</text>
</comment>
<feature type="domain" description="Acyl-CoA oxidase/dehydrogenase middle" evidence="8">
    <location>
        <begin position="122"/>
        <end position="209"/>
    </location>
</feature>
<evidence type="ECO:0000313" key="10">
    <source>
        <dbReference type="EMBL" id="GHD49251.1"/>
    </source>
</evidence>
<keyword evidence="5 6" id="KW-0560">Oxidoreductase</keyword>
<dbReference type="InterPro" id="IPR009075">
    <property type="entry name" value="AcylCo_DH/oxidase_C"/>
</dbReference>
<proteinExistence type="inferred from homology"/>
<evidence type="ECO:0000256" key="2">
    <source>
        <dbReference type="ARBA" id="ARBA00009347"/>
    </source>
</evidence>
<dbReference type="SUPFAM" id="SSF56645">
    <property type="entry name" value="Acyl-CoA dehydrogenase NM domain-like"/>
    <property type="match status" value="1"/>
</dbReference>
<comment type="cofactor">
    <cofactor evidence="1 6">
        <name>FAD</name>
        <dbReference type="ChEBI" id="CHEBI:57692"/>
    </cofactor>
</comment>
<dbReference type="Pfam" id="PF02770">
    <property type="entry name" value="Acyl-CoA_dh_M"/>
    <property type="match status" value="1"/>
</dbReference>
<dbReference type="RefSeq" id="WP_189989178.1">
    <property type="nucleotide sequence ID" value="NZ_BMZS01000004.1"/>
</dbReference>
<organism evidence="10 11">
    <name type="scientific">Thalassobaculum fulvum</name>
    <dbReference type="NCBI Taxonomy" id="1633335"/>
    <lineage>
        <taxon>Bacteria</taxon>
        <taxon>Pseudomonadati</taxon>
        <taxon>Pseudomonadota</taxon>
        <taxon>Alphaproteobacteria</taxon>
        <taxon>Rhodospirillales</taxon>
        <taxon>Thalassobaculaceae</taxon>
        <taxon>Thalassobaculum</taxon>
    </lineage>
</organism>
<dbReference type="InterPro" id="IPR037069">
    <property type="entry name" value="AcylCoA_DH/ox_N_sf"/>
</dbReference>
<evidence type="ECO:0000259" key="8">
    <source>
        <dbReference type="Pfam" id="PF02770"/>
    </source>
</evidence>
<feature type="domain" description="Acyl-CoA dehydrogenase/oxidase C-terminal" evidence="7">
    <location>
        <begin position="227"/>
        <end position="371"/>
    </location>
</feature>
<dbReference type="SUPFAM" id="SSF47203">
    <property type="entry name" value="Acyl-CoA dehydrogenase C-terminal domain-like"/>
    <property type="match status" value="1"/>
</dbReference>
<reference evidence="10" key="1">
    <citation type="journal article" date="2014" name="Int. J. Syst. Evol. Microbiol.">
        <title>Complete genome sequence of Corynebacterium casei LMG S-19264T (=DSM 44701T), isolated from a smear-ripened cheese.</title>
        <authorList>
            <consortium name="US DOE Joint Genome Institute (JGI-PGF)"/>
            <person name="Walter F."/>
            <person name="Albersmeier A."/>
            <person name="Kalinowski J."/>
            <person name="Ruckert C."/>
        </authorList>
    </citation>
    <scope>NUCLEOTIDE SEQUENCE</scope>
    <source>
        <strain evidence="10">KCTC 42651</strain>
    </source>
</reference>
<dbReference type="AlphaFoldDB" id="A0A918XST4"/>
<feature type="domain" description="Acyl-CoA dehydrogenase/oxidase N-terminal" evidence="9">
    <location>
        <begin position="6"/>
        <end position="117"/>
    </location>
</feature>
<evidence type="ECO:0000256" key="4">
    <source>
        <dbReference type="ARBA" id="ARBA00022827"/>
    </source>
</evidence>
<dbReference type="InterPro" id="IPR013786">
    <property type="entry name" value="AcylCoA_DH/ox_N"/>
</dbReference>
<dbReference type="InterPro" id="IPR009100">
    <property type="entry name" value="AcylCoA_DH/oxidase_NM_dom_sf"/>
</dbReference>
<accession>A0A918XST4</accession>
<dbReference type="Pfam" id="PF02771">
    <property type="entry name" value="Acyl-CoA_dh_N"/>
    <property type="match status" value="1"/>
</dbReference>
<dbReference type="EMBL" id="BMZS01000004">
    <property type="protein sequence ID" value="GHD49251.1"/>
    <property type="molecule type" value="Genomic_DNA"/>
</dbReference>
<dbReference type="GO" id="GO:0003995">
    <property type="term" value="F:acyl-CoA dehydrogenase activity"/>
    <property type="evidence" value="ECO:0007669"/>
    <property type="project" value="TreeGrafter"/>
</dbReference>
<comment type="caution">
    <text evidence="10">The sequence shown here is derived from an EMBL/GenBank/DDBJ whole genome shotgun (WGS) entry which is preliminary data.</text>
</comment>
<keyword evidence="4 6" id="KW-0274">FAD</keyword>
<dbReference type="Gene3D" id="2.40.110.10">
    <property type="entry name" value="Butyryl-CoA Dehydrogenase, subunit A, domain 2"/>
    <property type="match status" value="1"/>
</dbReference>
<evidence type="ECO:0000256" key="6">
    <source>
        <dbReference type="RuleBase" id="RU362125"/>
    </source>
</evidence>
<dbReference type="InterPro" id="IPR006091">
    <property type="entry name" value="Acyl-CoA_Oxase/DH_mid-dom"/>
</dbReference>
<keyword evidence="11" id="KW-1185">Reference proteome</keyword>
<name>A0A918XST4_9PROT</name>
<dbReference type="GO" id="GO:0050660">
    <property type="term" value="F:flavin adenine dinucleotide binding"/>
    <property type="evidence" value="ECO:0007669"/>
    <property type="project" value="InterPro"/>
</dbReference>
<gene>
    <name evidence="10" type="ORF">GCM10017083_21300</name>
</gene>
<dbReference type="Gene3D" id="1.20.140.10">
    <property type="entry name" value="Butyryl-CoA Dehydrogenase, subunit A, domain 3"/>
    <property type="match status" value="1"/>
</dbReference>
<evidence type="ECO:0000259" key="9">
    <source>
        <dbReference type="Pfam" id="PF02771"/>
    </source>
</evidence>
<keyword evidence="3 6" id="KW-0285">Flavoprotein</keyword>